<dbReference type="InterPro" id="IPR050469">
    <property type="entry name" value="Diguanylate_Cyclase"/>
</dbReference>
<organism evidence="3 4">
    <name type="scientific">Gracilibacillus oryzae</name>
    <dbReference type="NCBI Taxonomy" id="1672701"/>
    <lineage>
        <taxon>Bacteria</taxon>
        <taxon>Bacillati</taxon>
        <taxon>Bacillota</taxon>
        <taxon>Bacilli</taxon>
        <taxon>Bacillales</taxon>
        <taxon>Bacillaceae</taxon>
        <taxon>Gracilibacillus</taxon>
    </lineage>
</organism>
<dbReference type="EMBL" id="WEID01000091">
    <property type="protein sequence ID" value="KAB8127472.1"/>
    <property type="molecule type" value="Genomic_DNA"/>
</dbReference>
<dbReference type="GO" id="GO:0005886">
    <property type="term" value="C:plasma membrane"/>
    <property type="evidence" value="ECO:0007669"/>
    <property type="project" value="TreeGrafter"/>
</dbReference>
<evidence type="ECO:0000259" key="2">
    <source>
        <dbReference type="PROSITE" id="PS50887"/>
    </source>
</evidence>
<feature type="transmembrane region" description="Helical" evidence="1">
    <location>
        <begin position="131"/>
        <end position="147"/>
    </location>
</feature>
<name>A0A7C8GRR0_9BACI</name>
<dbReference type="PROSITE" id="PS50887">
    <property type="entry name" value="GGDEF"/>
    <property type="match status" value="1"/>
</dbReference>
<dbReference type="PANTHER" id="PTHR45138">
    <property type="entry name" value="REGULATORY COMPONENTS OF SENSORY TRANSDUCTION SYSTEM"/>
    <property type="match status" value="1"/>
</dbReference>
<evidence type="ECO:0000313" key="3">
    <source>
        <dbReference type="EMBL" id="KAB8127472.1"/>
    </source>
</evidence>
<feature type="transmembrane region" description="Helical" evidence="1">
    <location>
        <begin position="21"/>
        <end position="48"/>
    </location>
</feature>
<accession>A0A7C8GRR0</accession>
<dbReference type="Pfam" id="PF00990">
    <property type="entry name" value="GGDEF"/>
    <property type="match status" value="1"/>
</dbReference>
<dbReference type="SMART" id="SM00267">
    <property type="entry name" value="GGDEF"/>
    <property type="match status" value="1"/>
</dbReference>
<dbReference type="InterPro" id="IPR029787">
    <property type="entry name" value="Nucleotide_cyclase"/>
</dbReference>
<feature type="domain" description="GGDEF" evidence="2">
    <location>
        <begin position="237"/>
        <end position="367"/>
    </location>
</feature>
<reference evidence="3 4" key="1">
    <citation type="submission" date="2019-10" db="EMBL/GenBank/DDBJ databases">
        <title>Gracilibacillus sp. nov. isolated from rice seeds.</title>
        <authorList>
            <person name="He S."/>
        </authorList>
    </citation>
    <scope>NUCLEOTIDE SEQUENCE [LARGE SCALE GENOMIC DNA]</scope>
    <source>
        <strain evidence="3 4">TD8</strain>
    </source>
</reference>
<sequence length="373" mass="43148">MGKMTNYNHIERNNKLWTEKILIIYWILFLISITGHMTGWIITVYFFPDYSEGFFLNLLIIPATIQLALMGITTYLIKIRGISNHILMTLTGTLLIYAVIVTHLEIPGLQILFILQMAAILVYLDQKKLTFSLYINLIAIMSLYLIPEMRNTITIYEFSCYVFVILGSYSIFRIVLSRANEVLDNLHHAIEKEQQLIVKSTMMERLTKIDPLTNLYNHKTFYEYLDFLYEQCVTSDMPVQLALIDIDNFKQVNDLHGHSNGDIVLKRVAQAISEKVTEEDIAARYGGEEFAVLLTNKSLESTYQILEELRHRIANEFHSELNNCITVSIGLKQLEKHFTKSEFFHETDELLYKAKHNGKNQTVCDQLTLAAVK</sequence>
<protein>
    <submittedName>
        <fullName evidence="3">GGDEF domain-containing protein</fullName>
    </submittedName>
</protein>
<keyword evidence="1" id="KW-0472">Membrane</keyword>
<dbReference type="GO" id="GO:0043709">
    <property type="term" value="P:cell adhesion involved in single-species biofilm formation"/>
    <property type="evidence" value="ECO:0007669"/>
    <property type="project" value="TreeGrafter"/>
</dbReference>
<dbReference type="Proteomes" id="UP000480246">
    <property type="component" value="Unassembled WGS sequence"/>
</dbReference>
<dbReference type="NCBIfam" id="TIGR00254">
    <property type="entry name" value="GGDEF"/>
    <property type="match status" value="1"/>
</dbReference>
<dbReference type="OrthoDB" id="9759607at2"/>
<proteinExistence type="predicted"/>
<dbReference type="FunFam" id="3.30.70.270:FF:000001">
    <property type="entry name" value="Diguanylate cyclase domain protein"/>
    <property type="match status" value="1"/>
</dbReference>
<keyword evidence="1" id="KW-0812">Transmembrane</keyword>
<dbReference type="GO" id="GO:1902201">
    <property type="term" value="P:negative regulation of bacterial-type flagellum-dependent cell motility"/>
    <property type="evidence" value="ECO:0007669"/>
    <property type="project" value="TreeGrafter"/>
</dbReference>
<feature type="transmembrane region" description="Helical" evidence="1">
    <location>
        <begin position="153"/>
        <end position="172"/>
    </location>
</feature>
<feature type="transmembrane region" description="Helical" evidence="1">
    <location>
        <begin position="54"/>
        <end position="77"/>
    </location>
</feature>
<dbReference type="CDD" id="cd01949">
    <property type="entry name" value="GGDEF"/>
    <property type="match status" value="1"/>
</dbReference>
<keyword evidence="4" id="KW-1185">Reference proteome</keyword>
<dbReference type="GO" id="GO:0052621">
    <property type="term" value="F:diguanylate cyclase activity"/>
    <property type="evidence" value="ECO:0007669"/>
    <property type="project" value="TreeGrafter"/>
</dbReference>
<dbReference type="PANTHER" id="PTHR45138:SF9">
    <property type="entry name" value="DIGUANYLATE CYCLASE DGCM-RELATED"/>
    <property type="match status" value="1"/>
</dbReference>
<evidence type="ECO:0000256" key="1">
    <source>
        <dbReference type="SAM" id="Phobius"/>
    </source>
</evidence>
<dbReference type="InterPro" id="IPR043128">
    <property type="entry name" value="Rev_trsase/Diguanyl_cyclase"/>
</dbReference>
<keyword evidence="1" id="KW-1133">Transmembrane helix</keyword>
<evidence type="ECO:0000313" key="4">
    <source>
        <dbReference type="Proteomes" id="UP000480246"/>
    </source>
</evidence>
<gene>
    <name evidence="3" type="ORF">F9U64_17655</name>
</gene>
<dbReference type="InterPro" id="IPR000160">
    <property type="entry name" value="GGDEF_dom"/>
</dbReference>
<dbReference type="SUPFAM" id="SSF55073">
    <property type="entry name" value="Nucleotide cyclase"/>
    <property type="match status" value="1"/>
</dbReference>
<dbReference type="AlphaFoldDB" id="A0A7C8GRR0"/>
<comment type="caution">
    <text evidence="3">The sequence shown here is derived from an EMBL/GenBank/DDBJ whole genome shotgun (WGS) entry which is preliminary data.</text>
</comment>
<dbReference type="Gene3D" id="3.30.70.270">
    <property type="match status" value="1"/>
</dbReference>